<evidence type="ECO:0000256" key="1">
    <source>
        <dbReference type="SAM" id="Phobius"/>
    </source>
</evidence>
<feature type="transmembrane region" description="Helical" evidence="1">
    <location>
        <begin position="7"/>
        <end position="25"/>
    </location>
</feature>
<feature type="domain" description="NACHT" evidence="2">
    <location>
        <begin position="153"/>
        <end position="287"/>
    </location>
</feature>
<keyword evidence="1" id="KW-0472">Membrane</keyword>
<protein>
    <submittedName>
        <fullName evidence="3">NACHT domain-containing protein</fullName>
    </submittedName>
</protein>
<dbReference type="InterPro" id="IPR027417">
    <property type="entry name" value="P-loop_NTPase"/>
</dbReference>
<comment type="caution">
    <text evidence="3">The sequence shown here is derived from an EMBL/GenBank/DDBJ whole genome shotgun (WGS) entry which is preliminary data.</text>
</comment>
<feature type="transmembrane region" description="Helical" evidence="1">
    <location>
        <begin position="553"/>
        <end position="574"/>
    </location>
</feature>
<feature type="transmembrane region" description="Helical" evidence="1">
    <location>
        <begin position="31"/>
        <end position="50"/>
    </location>
</feature>
<dbReference type="PROSITE" id="PS50837">
    <property type="entry name" value="NACHT"/>
    <property type="match status" value="1"/>
</dbReference>
<accession>A0ABW7B9U7</accession>
<keyword evidence="1" id="KW-0812">Transmembrane</keyword>
<feature type="transmembrane region" description="Helical" evidence="1">
    <location>
        <begin position="647"/>
        <end position="676"/>
    </location>
</feature>
<feature type="transmembrane region" description="Helical" evidence="1">
    <location>
        <begin position="530"/>
        <end position="547"/>
    </location>
</feature>
<evidence type="ECO:0000259" key="2">
    <source>
        <dbReference type="PROSITE" id="PS50837"/>
    </source>
</evidence>
<dbReference type="Proteomes" id="UP001604267">
    <property type="component" value="Unassembled WGS sequence"/>
</dbReference>
<feature type="transmembrane region" description="Helical" evidence="1">
    <location>
        <begin position="603"/>
        <end position="627"/>
    </location>
</feature>
<evidence type="ECO:0000313" key="4">
    <source>
        <dbReference type="Proteomes" id="UP001604267"/>
    </source>
</evidence>
<feature type="transmembrane region" description="Helical" evidence="1">
    <location>
        <begin position="463"/>
        <end position="485"/>
    </location>
</feature>
<name>A0ABW7B9U7_9ACTN</name>
<proteinExistence type="predicted"/>
<dbReference type="RefSeq" id="WP_392819944.1">
    <property type="nucleotide sequence ID" value="NZ_JBICYV010000013.1"/>
</dbReference>
<dbReference type="SUPFAM" id="SSF52540">
    <property type="entry name" value="P-loop containing nucleoside triphosphate hydrolases"/>
    <property type="match status" value="1"/>
</dbReference>
<reference evidence="3 4" key="1">
    <citation type="submission" date="2024-10" db="EMBL/GenBank/DDBJ databases">
        <title>The Natural Products Discovery Center: Release of the First 8490 Sequenced Strains for Exploring Actinobacteria Biosynthetic Diversity.</title>
        <authorList>
            <person name="Kalkreuter E."/>
            <person name="Kautsar S.A."/>
            <person name="Yang D."/>
            <person name="Bader C.D."/>
            <person name="Teijaro C.N."/>
            <person name="Fluegel L."/>
            <person name="Davis C.M."/>
            <person name="Simpson J.R."/>
            <person name="Lauterbach L."/>
            <person name="Steele A.D."/>
            <person name="Gui C."/>
            <person name="Meng S."/>
            <person name="Li G."/>
            <person name="Viehrig K."/>
            <person name="Ye F."/>
            <person name="Su P."/>
            <person name="Kiefer A.F."/>
            <person name="Nichols A."/>
            <person name="Cepeda A.J."/>
            <person name="Yan W."/>
            <person name="Fan B."/>
            <person name="Jiang Y."/>
            <person name="Adhikari A."/>
            <person name="Zheng C.-J."/>
            <person name="Schuster L."/>
            <person name="Cowan T.M."/>
            <person name="Smanski M.J."/>
            <person name="Chevrette M.G."/>
            <person name="De Carvalho L.P.S."/>
            <person name="Shen B."/>
        </authorList>
    </citation>
    <scope>NUCLEOTIDE SEQUENCE [LARGE SCALE GENOMIC DNA]</scope>
    <source>
        <strain evidence="3 4">NPDC048320</strain>
    </source>
</reference>
<keyword evidence="1" id="KW-1133">Transmembrane helix</keyword>
<sequence>MLVGIRYLLLVVLGAVGALALAWHFHLGTAGTAVTVLLGLAPTYIAWAAFRADRAEAASVDLDTVAGQLAVAVKAQWDDEVAVRRVNDPYPLPVAWRTADPGLGEAWPLLTDLAHAWPGGPPGDPALWPQDAAGLAGADAQIGEVFTDRVPTRRLVILGEPGAGKSVLLIRLLQDLIQRRTATSPVPVLFSLASWNPSRPLKSWMAEQLRRTHPGLRSPAPPQVITTTAATAADRHDDLAQALLDTGRILPLLDGFDELPTDWHPTALDALNRALSAQQPLVLASRTTPYRDALARPGTPVLLNGAAAIQLLPLDPAAAATYLRRDAGGPHSPAAGRWDAVTTSLGSDTPVGQALSTPLGLFLARTIYNPRPRTTPASAAAHPDHMCDTTAFPDRTTLDAHLFNAFIPAAYTADHPRPPRWTADQAHRALVFLAQFLHDERGGTPDLAWWEFPLAIPASIRVLMVRLMVGLVVGLLGGLTVGLAAGPVTGLAAGPITGLAAGLVAGRRAGHESNTAVPSTRFRWSNRRGLAAGLVTGLVTGVTFGLLRGFDGLMAGLVTGLTVGLVFGLLGWLVGGLVGEEPDQTSVTGPVALLSSDRRTFRAVAGMAGLTFGAVFGLVGWPVGWFVNVIVVGLVFVDDYTEVAPGWVLFGSVLGSVIVPALGTGAGLGYGLALGLRQTAWAHFVMARVYLAVRHKLPWHLMAFLQDAHEHRGLLRQVGPVYQFRHIDLQRHLARQQTGRLP</sequence>
<feature type="transmembrane region" description="Helical" evidence="1">
    <location>
        <begin position="491"/>
        <end position="509"/>
    </location>
</feature>
<evidence type="ECO:0000313" key="3">
    <source>
        <dbReference type="EMBL" id="MFG3013914.1"/>
    </source>
</evidence>
<dbReference type="InterPro" id="IPR007111">
    <property type="entry name" value="NACHT_NTPase"/>
</dbReference>
<keyword evidence="4" id="KW-1185">Reference proteome</keyword>
<dbReference type="Pfam" id="PF05729">
    <property type="entry name" value="NACHT"/>
    <property type="match status" value="1"/>
</dbReference>
<gene>
    <name evidence="3" type="ORF">ACGFZB_26485</name>
</gene>
<organism evidence="3 4">
    <name type="scientific">Streptomyces cinerochromogenes</name>
    <dbReference type="NCBI Taxonomy" id="66422"/>
    <lineage>
        <taxon>Bacteria</taxon>
        <taxon>Bacillati</taxon>
        <taxon>Actinomycetota</taxon>
        <taxon>Actinomycetes</taxon>
        <taxon>Kitasatosporales</taxon>
        <taxon>Streptomycetaceae</taxon>
        <taxon>Streptomyces</taxon>
    </lineage>
</organism>
<dbReference type="EMBL" id="JBICYV010000013">
    <property type="protein sequence ID" value="MFG3013914.1"/>
    <property type="molecule type" value="Genomic_DNA"/>
</dbReference>
<dbReference type="Gene3D" id="3.40.50.300">
    <property type="entry name" value="P-loop containing nucleotide triphosphate hydrolases"/>
    <property type="match status" value="1"/>
</dbReference>